<evidence type="ECO:0000256" key="1">
    <source>
        <dbReference type="SAM" id="MobiDB-lite"/>
    </source>
</evidence>
<dbReference type="OrthoDB" id="2758237at2759"/>
<comment type="caution">
    <text evidence="2">The sequence shown here is derived from an EMBL/GenBank/DDBJ whole genome shotgun (WGS) entry which is preliminary data.</text>
</comment>
<dbReference type="SUPFAM" id="SSF52047">
    <property type="entry name" value="RNI-like"/>
    <property type="match status" value="1"/>
</dbReference>
<accession>A0A2G8SBL0</accession>
<dbReference type="Gene3D" id="3.80.10.10">
    <property type="entry name" value="Ribonuclease Inhibitor"/>
    <property type="match status" value="1"/>
</dbReference>
<evidence type="ECO:0008006" key="4">
    <source>
        <dbReference type="Google" id="ProtNLM"/>
    </source>
</evidence>
<evidence type="ECO:0000313" key="3">
    <source>
        <dbReference type="Proteomes" id="UP000230002"/>
    </source>
</evidence>
<gene>
    <name evidence="2" type="ORF">GSI_05852</name>
</gene>
<evidence type="ECO:0000313" key="2">
    <source>
        <dbReference type="EMBL" id="PIL31155.1"/>
    </source>
</evidence>
<sequence length="510" mass="57107">MASPQSAGSHSEVLRTRPVPPADIIAQVCEQIFAAPLHQYDLSLTRGRNGQWSNEISFRLSLPLVSKTWWKPATRGLYKHIVLRRLQQIPYLARTLSSKDSGIDFGALVRKITLFRCILVLPDWNISCRGLQAIFDRCVALEELAFHREPYHRDTLTESEDEYWPLVGSGHNPLWILPKIIFPALQARAPLALHKLDLLSFDCRDAQNMHVALHNLILASPHLASLALQNYRAPTKKLPSLVFLEELYLDFRGHAPKPSSRAIWMWNLPRLRSLTVVATELPTLALERLGRTLTYLHLSSDTPCTGAGFAQLCPALVHLVFYPPTHTAEAICALFDSSEPLLNLRHLDVWIKGVADTQAWTPSTATSILEHLRTRVAPALESARGLLAVTPLPRDLAVICHPSMLAHAGRGADGTRFACVRDVWMAQTALCVQPLGDWWLDEGMWLGSELPDPGAISQGHRSNRGEESESEGWTSESDRPLLMLCAEEDFSFTPENRRKAIDVLVKQKKD</sequence>
<protein>
    <recommendedName>
        <fullName evidence="4">F-box domain-containing protein</fullName>
    </recommendedName>
</protein>
<dbReference type="InterPro" id="IPR032675">
    <property type="entry name" value="LRR_dom_sf"/>
</dbReference>
<dbReference type="Proteomes" id="UP000230002">
    <property type="component" value="Unassembled WGS sequence"/>
</dbReference>
<keyword evidence="3" id="KW-1185">Reference proteome</keyword>
<feature type="region of interest" description="Disordered" evidence="1">
    <location>
        <begin position="451"/>
        <end position="479"/>
    </location>
</feature>
<dbReference type="EMBL" id="AYKW01000012">
    <property type="protein sequence ID" value="PIL31155.1"/>
    <property type="molecule type" value="Genomic_DNA"/>
</dbReference>
<organism evidence="2 3">
    <name type="scientific">Ganoderma sinense ZZ0214-1</name>
    <dbReference type="NCBI Taxonomy" id="1077348"/>
    <lineage>
        <taxon>Eukaryota</taxon>
        <taxon>Fungi</taxon>
        <taxon>Dikarya</taxon>
        <taxon>Basidiomycota</taxon>
        <taxon>Agaricomycotina</taxon>
        <taxon>Agaricomycetes</taxon>
        <taxon>Polyporales</taxon>
        <taxon>Polyporaceae</taxon>
        <taxon>Ganoderma</taxon>
    </lineage>
</organism>
<name>A0A2G8SBL0_9APHY</name>
<proteinExistence type="predicted"/>
<dbReference type="AlphaFoldDB" id="A0A2G8SBL0"/>
<reference evidence="2 3" key="1">
    <citation type="journal article" date="2015" name="Sci. Rep.">
        <title>Chromosome-level genome map provides insights into diverse defense mechanisms in the medicinal fungus Ganoderma sinense.</title>
        <authorList>
            <person name="Zhu Y."/>
            <person name="Xu J."/>
            <person name="Sun C."/>
            <person name="Zhou S."/>
            <person name="Xu H."/>
            <person name="Nelson D.R."/>
            <person name="Qian J."/>
            <person name="Song J."/>
            <person name="Luo H."/>
            <person name="Xiang L."/>
            <person name="Li Y."/>
            <person name="Xu Z."/>
            <person name="Ji A."/>
            <person name="Wang L."/>
            <person name="Lu S."/>
            <person name="Hayward A."/>
            <person name="Sun W."/>
            <person name="Li X."/>
            <person name="Schwartz D.C."/>
            <person name="Wang Y."/>
            <person name="Chen S."/>
        </authorList>
    </citation>
    <scope>NUCLEOTIDE SEQUENCE [LARGE SCALE GENOMIC DNA]</scope>
    <source>
        <strain evidence="2 3">ZZ0214-1</strain>
    </source>
</reference>